<dbReference type="Proteomes" id="UP000030762">
    <property type="component" value="Unassembled WGS sequence"/>
</dbReference>
<protein>
    <recommendedName>
        <fullName evidence="3">F-box domain-containing protein</fullName>
    </recommendedName>
</protein>
<keyword evidence="2" id="KW-1185">Reference proteome</keyword>
<dbReference type="OrthoDB" id="152766at2759"/>
<evidence type="ECO:0000313" key="1">
    <source>
        <dbReference type="EMBL" id="EQC41438.1"/>
    </source>
</evidence>
<dbReference type="AlphaFoldDB" id="T0S872"/>
<proteinExistence type="predicted"/>
<sequence>MEKVPAALVHDGLLPFLDASSLGRLGATSRSWRDQVASAPAWRTCLQRHFGVHVDVYGARDPTLWQRVMATLVADARKLQHAVVADDVLVIAAATAPLLPASGAAIRQEIVLMQGLRRFPTDANLIAAYATAIRQQLLLVQI</sequence>
<evidence type="ECO:0000313" key="2">
    <source>
        <dbReference type="Proteomes" id="UP000030762"/>
    </source>
</evidence>
<accession>T0S872</accession>
<organism evidence="1 2">
    <name type="scientific">Saprolegnia diclina (strain VS20)</name>
    <dbReference type="NCBI Taxonomy" id="1156394"/>
    <lineage>
        <taxon>Eukaryota</taxon>
        <taxon>Sar</taxon>
        <taxon>Stramenopiles</taxon>
        <taxon>Oomycota</taxon>
        <taxon>Saprolegniomycetes</taxon>
        <taxon>Saprolegniales</taxon>
        <taxon>Saprolegniaceae</taxon>
        <taxon>Saprolegnia</taxon>
    </lineage>
</organism>
<dbReference type="RefSeq" id="XP_008605152.1">
    <property type="nucleotide sequence ID" value="XM_008606930.1"/>
</dbReference>
<evidence type="ECO:0008006" key="3">
    <source>
        <dbReference type="Google" id="ProtNLM"/>
    </source>
</evidence>
<dbReference type="InterPro" id="IPR036047">
    <property type="entry name" value="F-box-like_dom_sf"/>
</dbReference>
<dbReference type="EMBL" id="JH767134">
    <property type="protein sequence ID" value="EQC41438.1"/>
    <property type="molecule type" value="Genomic_DNA"/>
</dbReference>
<dbReference type="InParanoid" id="T0S872"/>
<dbReference type="OMA" id="EIVLMQG"/>
<name>T0S872_SAPDV</name>
<dbReference type="VEuPathDB" id="FungiDB:SDRG_01406"/>
<dbReference type="eggNOG" id="ENOG502SBT2">
    <property type="taxonomic scope" value="Eukaryota"/>
</dbReference>
<dbReference type="GeneID" id="19942133"/>
<dbReference type="STRING" id="1156394.T0S872"/>
<reference evidence="1 2" key="1">
    <citation type="submission" date="2012-04" db="EMBL/GenBank/DDBJ databases">
        <title>The Genome Sequence of Saprolegnia declina VS20.</title>
        <authorList>
            <consortium name="The Broad Institute Genome Sequencing Platform"/>
            <person name="Russ C."/>
            <person name="Nusbaum C."/>
            <person name="Tyler B."/>
            <person name="van West P."/>
            <person name="Dieguez-Uribeondo J."/>
            <person name="de Bruijn I."/>
            <person name="Tripathy S."/>
            <person name="Jiang R."/>
            <person name="Young S.K."/>
            <person name="Zeng Q."/>
            <person name="Gargeya S."/>
            <person name="Fitzgerald M."/>
            <person name="Haas B."/>
            <person name="Abouelleil A."/>
            <person name="Alvarado L."/>
            <person name="Arachchi H.M."/>
            <person name="Berlin A."/>
            <person name="Chapman S.B."/>
            <person name="Goldberg J."/>
            <person name="Griggs A."/>
            <person name="Gujja S."/>
            <person name="Hansen M."/>
            <person name="Howarth C."/>
            <person name="Imamovic A."/>
            <person name="Larimer J."/>
            <person name="McCowen C."/>
            <person name="Montmayeur A."/>
            <person name="Murphy C."/>
            <person name="Neiman D."/>
            <person name="Pearson M."/>
            <person name="Priest M."/>
            <person name="Roberts A."/>
            <person name="Saif S."/>
            <person name="Shea T."/>
            <person name="Sisk P."/>
            <person name="Sykes S."/>
            <person name="Wortman J."/>
            <person name="Nusbaum C."/>
            <person name="Birren B."/>
        </authorList>
    </citation>
    <scope>NUCLEOTIDE SEQUENCE [LARGE SCALE GENOMIC DNA]</scope>
    <source>
        <strain evidence="1 2">VS20</strain>
    </source>
</reference>
<gene>
    <name evidence="1" type="ORF">SDRG_01406</name>
</gene>
<dbReference type="SUPFAM" id="SSF81383">
    <property type="entry name" value="F-box domain"/>
    <property type="match status" value="1"/>
</dbReference>